<evidence type="ECO:0000313" key="1">
    <source>
        <dbReference type="EMBL" id="VDK79841.1"/>
    </source>
</evidence>
<evidence type="ECO:0000313" key="2">
    <source>
        <dbReference type="Proteomes" id="UP000281553"/>
    </source>
</evidence>
<protein>
    <submittedName>
        <fullName evidence="1">Uncharacterized protein</fullName>
    </submittedName>
</protein>
<name>A0A3P6UQX6_DIBLA</name>
<accession>A0A3P6UQX6</accession>
<organism evidence="1 2">
    <name type="scientific">Dibothriocephalus latus</name>
    <name type="common">Fish tapeworm</name>
    <name type="synonym">Diphyllobothrium latum</name>
    <dbReference type="NCBI Taxonomy" id="60516"/>
    <lineage>
        <taxon>Eukaryota</taxon>
        <taxon>Metazoa</taxon>
        <taxon>Spiralia</taxon>
        <taxon>Lophotrochozoa</taxon>
        <taxon>Platyhelminthes</taxon>
        <taxon>Cestoda</taxon>
        <taxon>Eucestoda</taxon>
        <taxon>Diphyllobothriidea</taxon>
        <taxon>Diphyllobothriidae</taxon>
        <taxon>Dibothriocephalus</taxon>
    </lineage>
</organism>
<dbReference type="Proteomes" id="UP000281553">
    <property type="component" value="Unassembled WGS sequence"/>
</dbReference>
<sequence length="104" mass="12324">MPDEDTELRDCRTDGLEPGVLEDDYMTTNYNRKRLTYNHQSDMSKIRKNTQDSNRSQLLIDHKIWKPTTCRPPSGVHIGRSRAFNKRPRRASVYKFELRLKEQA</sequence>
<dbReference type="AlphaFoldDB" id="A0A3P6UQX6"/>
<gene>
    <name evidence="1" type="ORF">DILT_LOCUS3050</name>
</gene>
<dbReference type="EMBL" id="UYRU01043041">
    <property type="protein sequence ID" value="VDK79841.1"/>
    <property type="molecule type" value="Genomic_DNA"/>
</dbReference>
<proteinExistence type="predicted"/>
<reference evidence="1 2" key="1">
    <citation type="submission" date="2018-11" db="EMBL/GenBank/DDBJ databases">
        <authorList>
            <consortium name="Pathogen Informatics"/>
        </authorList>
    </citation>
    <scope>NUCLEOTIDE SEQUENCE [LARGE SCALE GENOMIC DNA]</scope>
</reference>
<keyword evidence="2" id="KW-1185">Reference proteome</keyword>